<accession>V7PDJ8</accession>
<name>V7PDJ8_PLAYE</name>
<evidence type="ECO:0000313" key="2">
    <source>
        <dbReference type="Proteomes" id="UP000018538"/>
    </source>
</evidence>
<dbReference type="AlphaFoldDB" id="V7PDJ8"/>
<dbReference type="OrthoDB" id="392460at2759"/>
<dbReference type="EMBL" id="KI635811">
    <property type="protein sequence ID" value="ETB56842.1"/>
    <property type="molecule type" value="Genomic_DNA"/>
</dbReference>
<sequence>MNKLKYTNKCRNAIKLGNNGTCVEQPYHDKDKTISSKERTYYSQVKWKNSCASLSKVKEQKSGYNKIYCYKDNKIQYGVCKNHKTNGYILLTNVSIPYNLKGTHNNNMNKTAQLNSEINKHSNKNENIFICNICYYINEMNEQMKKKKKQTTVYNLEFNNLSDYQNDEENTKITKTNKTNYIHMLNNNCQQIQKDNKIIEEKYSKHSPSIKKNLFKFLNSLFSMN</sequence>
<protein>
    <submittedName>
        <fullName evidence="1">Uncharacterized protein</fullName>
    </submittedName>
</protein>
<proteinExistence type="predicted"/>
<keyword evidence="2" id="KW-1185">Reference proteome</keyword>
<gene>
    <name evidence="1" type="ORF">YYC_05211</name>
</gene>
<reference evidence="1 2" key="1">
    <citation type="submission" date="2013-11" db="EMBL/GenBank/DDBJ databases">
        <title>The Genome Sequence of Plasmodium yoelii 17X.</title>
        <authorList>
            <consortium name="The Broad Institute Genomics Platform"/>
            <consortium name="The Broad Institute Genome Sequencing Center for Infectious Disease"/>
            <person name="Neafsey D."/>
            <person name="Adams J."/>
            <person name="Walker B."/>
            <person name="Young S.K."/>
            <person name="Zeng Q."/>
            <person name="Gargeya S."/>
            <person name="Fitzgerald M."/>
            <person name="Haas B."/>
            <person name="Abouelleil A."/>
            <person name="Alvarado L."/>
            <person name="Chapman S.B."/>
            <person name="Gainer-Dewar J."/>
            <person name="Goldberg J."/>
            <person name="Griggs A."/>
            <person name="Gujja S."/>
            <person name="Hansen M."/>
            <person name="Howarth C."/>
            <person name="Imamovic A."/>
            <person name="Ireland A."/>
            <person name="Larimer J."/>
            <person name="McCowan C."/>
            <person name="Murphy C."/>
            <person name="Pearson M."/>
            <person name="Poon T.W."/>
            <person name="Priest M."/>
            <person name="Roberts A."/>
            <person name="Saif S."/>
            <person name="Shea T."/>
            <person name="Sykes S."/>
            <person name="Wortman J."/>
            <person name="Nusbaum C."/>
            <person name="Birren B."/>
        </authorList>
    </citation>
    <scope>NUCLEOTIDE SEQUENCE [LARGE SCALE GENOMIC DNA]</scope>
    <source>
        <strain evidence="1 2">17X</strain>
    </source>
</reference>
<evidence type="ECO:0000313" key="1">
    <source>
        <dbReference type="EMBL" id="ETB56842.1"/>
    </source>
</evidence>
<dbReference type="Proteomes" id="UP000018538">
    <property type="component" value="Unassembled WGS sequence"/>
</dbReference>
<organism evidence="1 2">
    <name type="scientific">Plasmodium yoelii 17X</name>
    <dbReference type="NCBI Taxonomy" id="1323249"/>
    <lineage>
        <taxon>Eukaryota</taxon>
        <taxon>Sar</taxon>
        <taxon>Alveolata</taxon>
        <taxon>Apicomplexa</taxon>
        <taxon>Aconoidasida</taxon>
        <taxon>Haemosporida</taxon>
        <taxon>Plasmodiidae</taxon>
        <taxon>Plasmodium</taxon>
        <taxon>Plasmodium (Vinckeia)</taxon>
    </lineage>
</organism>